<name>K1PNB0_MAGGI</name>
<feature type="compositionally biased region" description="Low complexity" evidence="1">
    <location>
        <begin position="97"/>
        <end position="122"/>
    </location>
</feature>
<accession>K1PNB0</accession>
<feature type="compositionally biased region" description="Basic and acidic residues" evidence="1">
    <location>
        <begin position="219"/>
        <end position="230"/>
    </location>
</feature>
<feature type="region of interest" description="Disordered" evidence="1">
    <location>
        <begin position="97"/>
        <end position="149"/>
    </location>
</feature>
<proteinExistence type="predicted"/>
<evidence type="ECO:0000313" key="2">
    <source>
        <dbReference type="EMBL" id="EKC20369.1"/>
    </source>
</evidence>
<gene>
    <name evidence="2" type="ORF">CGI_10006115</name>
</gene>
<feature type="region of interest" description="Disordered" evidence="1">
    <location>
        <begin position="219"/>
        <end position="243"/>
    </location>
</feature>
<dbReference type="AlphaFoldDB" id="K1PNB0"/>
<dbReference type="InParanoid" id="K1PNB0"/>
<dbReference type="EMBL" id="JH817195">
    <property type="protein sequence ID" value="EKC20369.1"/>
    <property type="molecule type" value="Genomic_DNA"/>
</dbReference>
<organism evidence="2">
    <name type="scientific">Magallana gigas</name>
    <name type="common">Pacific oyster</name>
    <name type="synonym">Crassostrea gigas</name>
    <dbReference type="NCBI Taxonomy" id="29159"/>
    <lineage>
        <taxon>Eukaryota</taxon>
        <taxon>Metazoa</taxon>
        <taxon>Spiralia</taxon>
        <taxon>Lophotrochozoa</taxon>
        <taxon>Mollusca</taxon>
        <taxon>Bivalvia</taxon>
        <taxon>Autobranchia</taxon>
        <taxon>Pteriomorphia</taxon>
        <taxon>Ostreida</taxon>
        <taxon>Ostreoidea</taxon>
        <taxon>Ostreidae</taxon>
        <taxon>Magallana</taxon>
    </lineage>
</organism>
<feature type="compositionally biased region" description="Basic and acidic residues" evidence="1">
    <location>
        <begin position="140"/>
        <end position="149"/>
    </location>
</feature>
<sequence>MGIHFPRYVDTCEIVRLGYTFKKKPENQILLLSDESDEDEFYARSLKIYSEKLVVFYYPLDQEDSPGSTTAMSQMVRALNSGNLSQSQTGTVSISSYFQKSTSSTSKNKTESSSGKTKTTGSMDDKCEDSEETEAGDQPESSHHDEEKHRAIKNMIKRSAPALSRRTKHRKVVATNSRLQDVYNFEDSSDSTEHRKTCKSSMLKDIGFDGGGLSLDSRLSSEDGDLHPCQDKGSPSKILADSAPRDCARRDLDFSSSRSSSEQSLEPRVFSFKKASSSNKVKRQSILNFLSLSEQEELSGDTAGVEQDFRDSDSLESVIIDGLDDLKEPKFKDDESEAIEVEINSLGKVDELNEQHLHYLLMKHKVYLQDIFSGKYLEYIMKVLLPEALIKIYMNFHKMSHKEAEDDMLEAVKTPGGIHI</sequence>
<reference evidence="2" key="1">
    <citation type="journal article" date="2012" name="Nature">
        <title>The oyster genome reveals stress adaptation and complexity of shell formation.</title>
        <authorList>
            <person name="Zhang G."/>
            <person name="Fang X."/>
            <person name="Guo X."/>
            <person name="Li L."/>
            <person name="Luo R."/>
            <person name="Xu F."/>
            <person name="Yang P."/>
            <person name="Zhang L."/>
            <person name="Wang X."/>
            <person name="Qi H."/>
            <person name="Xiong Z."/>
            <person name="Que H."/>
            <person name="Xie Y."/>
            <person name="Holland P.W."/>
            <person name="Paps J."/>
            <person name="Zhu Y."/>
            <person name="Wu F."/>
            <person name="Chen Y."/>
            <person name="Wang J."/>
            <person name="Peng C."/>
            <person name="Meng J."/>
            <person name="Yang L."/>
            <person name="Liu J."/>
            <person name="Wen B."/>
            <person name="Zhang N."/>
            <person name="Huang Z."/>
            <person name="Zhu Q."/>
            <person name="Feng Y."/>
            <person name="Mount A."/>
            <person name="Hedgecock D."/>
            <person name="Xu Z."/>
            <person name="Liu Y."/>
            <person name="Domazet-Loso T."/>
            <person name="Du Y."/>
            <person name="Sun X."/>
            <person name="Zhang S."/>
            <person name="Liu B."/>
            <person name="Cheng P."/>
            <person name="Jiang X."/>
            <person name="Li J."/>
            <person name="Fan D."/>
            <person name="Wang W."/>
            <person name="Fu W."/>
            <person name="Wang T."/>
            <person name="Wang B."/>
            <person name="Zhang J."/>
            <person name="Peng Z."/>
            <person name="Li Y."/>
            <person name="Li N."/>
            <person name="Wang J."/>
            <person name="Chen M."/>
            <person name="He Y."/>
            <person name="Tan F."/>
            <person name="Song X."/>
            <person name="Zheng Q."/>
            <person name="Huang R."/>
            <person name="Yang H."/>
            <person name="Du X."/>
            <person name="Chen L."/>
            <person name="Yang M."/>
            <person name="Gaffney P.M."/>
            <person name="Wang S."/>
            <person name="Luo L."/>
            <person name="She Z."/>
            <person name="Ming Y."/>
            <person name="Huang W."/>
            <person name="Zhang S."/>
            <person name="Huang B."/>
            <person name="Zhang Y."/>
            <person name="Qu T."/>
            <person name="Ni P."/>
            <person name="Miao G."/>
            <person name="Wang J."/>
            <person name="Wang Q."/>
            <person name="Steinberg C.E."/>
            <person name="Wang H."/>
            <person name="Li N."/>
            <person name="Qian L."/>
            <person name="Zhang G."/>
            <person name="Li Y."/>
            <person name="Yang H."/>
            <person name="Liu X."/>
            <person name="Wang J."/>
            <person name="Yin Y."/>
            <person name="Wang J."/>
        </authorList>
    </citation>
    <scope>NUCLEOTIDE SEQUENCE [LARGE SCALE GENOMIC DNA]</scope>
    <source>
        <strain evidence="2">05x7-T-G4-1.051#20</strain>
    </source>
</reference>
<dbReference type="HOGENOM" id="CLU_654266_0_0_1"/>
<protein>
    <submittedName>
        <fullName evidence="2">Uncharacterized protein</fullName>
    </submittedName>
</protein>
<evidence type="ECO:0000256" key="1">
    <source>
        <dbReference type="SAM" id="MobiDB-lite"/>
    </source>
</evidence>
<feature type="compositionally biased region" description="Acidic residues" evidence="1">
    <location>
        <begin position="126"/>
        <end position="137"/>
    </location>
</feature>